<dbReference type="PANTHER" id="PTHR12560:SF0">
    <property type="entry name" value="LD18904P"/>
    <property type="match status" value="1"/>
</dbReference>
<dbReference type="PROSITE" id="PS50922">
    <property type="entry name" value="TLC"/>
    <property type="match status" value="1"/>
</dbReference>
<keyword evidence="5 8" id="KW-1133">Transmembrane helix</keyword>
<feature type="transmembrane region" description="Helical" evidence="8">
    <location>
        <begin position="231"/>
        <end position="250"/>
    </location>
</feature>
<feature type="transmembrane region" description="Helical" evidence="8">
    <location>
        <begin position="202"/>
        <end position="219"/>
    </location>
</feature>
<evidence type="ECO:0000256" key="1">
    <source>
        <dbReference type="ARBA" id="ARBA00004141"/>
    </source>
</evidence>
<name>A0A3R7PK70_PENVA</name>
<dbReference type="OrthoDB" id="537032at2759"/>
<sequence>METQQHSANGSMHHCCFPGRAVVGSLSRCLWREDFWLPEGLAWDDLRSTDHLHYPDPFDIWFYPLVLGGVYFLFCSWIVEPLVLAPLATLLGVSNKRCPKPQPNETLETLYRKYHLKVPLKALIKSSETTGLTERQIERWLRRRYKSQRFNQRDMFIDCGIKLLGHTLFAVYGYSIMFSKPWVWDITLCWEKYPFHTLHSDIWWYYISVLTVYWKLFVSEFLQPGRKQDDRLFMILHHAVTVLLMTFSWTCNFIRIGSLVLMVHEIADVPLLIAKMCRYAGNEAAANAIFPLFLVVWIVTRCVLYPFWIMRSVFFDATRYMFMPSAYVFIFLLTGLLLLNLIWTWLIMSIVVRKIRGGKLQDFRSSSESENEDDKKSV</sequence>
<dbReference type="EMBL" id="QCYY01001884">
    <property type="protein sequence ID" value="ROT74520.1"/>
    <property type="molecule type" value="Genomic_DNA"/>
</dbReference>
<proteinExistence type="predicted"/>
<dbReference type="Gene3D" id="1.10.10.60">
    <property type="entry name" value="Homeodomain-like"/>
    <property type="match status" value="1"/>
</dbReference>
<comment type="pathway">
    <text evidence="3">Sphingolipid metabolism.</text>
</comment>
<evidence type="ECO:0000256" key="4">
    <source>
        <dbReference type="ARBA" id="ARBA00022692"/>
    </source>
</evidence>
<dbReference type="UniPathway" id="UPA00222"/>
<dbReference type="Pfam" id="PF03798">
    <property type="entry name" value="TRAM_LAG1_CLN8"/>
    <property type="match status" value="1"/>
</dbReference>
<comment type="pathway">
    <text evidence="2">Lipid metabolism; sphingolipid metabolism.</text>
</comment>
<evidence type="ECO:0000256" key="8">
    <source>
        <dbReference type="SAM" id="Phobius"/>
    </source>
</evidence>
<feature type="domain" description="TLC" evidence="9">
    <location>
        <begin position="154"/>
        <end position="356"/>
    </location>
</feature>
<keyword evidence="11" id="KW-1185">Reference proteome</keyword>
<dbReference type="GO" id="GO:0046513">
    <property type="term" value="P:ceramide biosynthetic process"/>
    <property type="evidence" value="ECO:0007669"/>
    <property type="project" value="InterPro"/>
</dbReference>
<dbReference type="AlphaFoldDB" id="A0A3R7PK70"/>
<evidence type="ECO:0000256" key="7">
    <source>
        <dbReference type="PROSITE-ProRule" id="PRU00205"/>
    </source>
</evidence>
<keyword evidence="6 7" id="KW-0472">Membrane</keyword>
<dbReference type="PANTHER" id="PTHR12560">
    <property type="entry name" value="LONGEVITY ASSURANCE FACTOR 1 LAG1"/>
    <property type="match status" value="1"/>
</dbReference>
<feature type="transmembrane region" description="Helical" evidence="8">
    <location>
        <begin position="256"/>
        <end position="274"/>
    </location>
</feature>
<reference evidence="10 11" key="2">
    <citation type="submission" date="2019-01" db="EMBL/GenBank/DDBJ databases">
        <title>The decoding of complex shrimp genome reveals the adaptation for benthos swimmer, frequently molting mechanism and breeding impact on genome.</title>
        <authorList>
            <person name="Sun Y."/>
            <person name="Gao Y."/>
            <person name="Yu Y."/>
        </authorList>
    </citation>
    <scope>NUCLEOTIDE SEQUENCE [LARGE SCALE GENOMIC DNA]</scope>
    <source>
        <tissue evidence="10">Muscle</tissue>
    </source>
</reference>
<dbReference type="SMART" id="SM00724">
    <property type="entry name" value="TLC"/>
    <property type="match status" value="1"/>
</dbReference>
<reference evidence="10 11" key="1">
    <citation type="submission" date="2018-04" db="EMBL/GenBank/DDBJ databases">
        <authorList>
            <person name="Zhang X."/>
            <person name="Yuan J."/>
            <person name="Li F."/>
            <person name="Xiang J."/>
        </authorList>
    </citation>
    <scope>NUCLEOTIDE SEQUENCE [LARGE SCALE GENOMIC DNA]</scope>
    <source>
        <tissue evidence="10">Muscle</tissue>
    </source>
</reference>
<feature type="transmembrane region" description="Helical" evidence="8">
    <location>
        <begin position="328"/>
        <end position="352"/>
    </location>
</feature>
<dbReference type="PIRSF" id="PIRSF005225">
    <property type="entry name" value="LAG1_LAC1"/>
    <property type="match status" value="1"/>
</dbReference>
<evidence type="ECO:0000256" key="5">
    <source>
        <dbReference type="ARBA" id="ARBA00022989"/>
    </source>
</evidence>
<evidence type="ECO:0000256" key="2">
    <source>
        <dbReference type="ARBA" id="ARBA00004760"/>
    </source>
</evidence>
<dbReference type="Proteomes" id="UP000283509">
    <property type="component" value="Unassembled WGS sequence"/>
</dbReference>
<comment type="subcellular location">
    <subcellularLocation>
        <location evidence="1">Membrane</location>
        <topology evidence="1">Multi-pass membrane protein</topology>
    </subcellularLocation>
</comment>
<feature type="transmembrane region" description="Helical" evidence="8">
    <location>
        <begin position="60"/>
        <end position="93"/>
    </location>
</feature>
<comment type="caution">
    <text evidence="10">The sequence shown here is derived from an EMBL/GenBank/DDBJ whole genome shotgun (WGS) entry which is preliminary data.</text>
</comment>
<dbReference type="STRING" id="6689.A0A3R7PK70"/>
<evidence type="ECO:0000313" key="11">
    <source>
        <dbReference type="Proteomes" id="UP000283509"/>
    </source>
</evidence>
<organism evidence="10 11">
    <name type="scientific">Penaeus vannamei</name>
    <name type="common">Whiteleg shrimp</name>
    <name type="synonym">Litopenaeus vannamei</name>
    <dbReference type="NCBI Taxonomy" id="6689"/>
    <lineage>
        <taxon>Eukaryota</taxon>
        <taxon>Metazoa</taxon>
        <taxon>Ecdysozoa</taxon>
        <taxon>Arthropoda</taxon>
        <taxon>Crustacea</taxon>
        <taxon>Multicrustacea</taxon>
        <taxon>Malacostraca</taxon>
        <taxon>Eumalacostraca</taxon>
        <taxon>Eucarida</taxon>
        <taxon>Decapoda</taxon>
        <taxon>Dendrobranchiata</taxon>
        <taxon>Penaeoidea</taxon>
        <taxon>Penaeidae</taxon>
        <taxon>Penaeus</taxon>
    </lineage>
</organism>
<evidence type="ECO:0000259" key="9">
    <source>
        <dbReference type="PROSITE" id="PS50922"/>
    </source>
</evidence>
<protein>
    <submittedName>
        <fullName evidence="10">Putative ceramide synthase 6</fullName>
    </submittedName>
</protein>
<evidence type="ECO:0000256" key="3">
    <source>
        <dbReference type="ARBA" id="ARBA00004991"/>
    </source>
</evidence>
<dbReference type="GO" id="GO:0016020">
    <property type="term" value="C:membrane"/>
    <property type="evidence" value="ECO:0007669"/>
    <property type="project" value="UniProtKB-SubCell"/>
</dbReference>
<keyword evidence="4 7" id="KW-0812">Transmembrane</keyword>
<feature type="transmembrane region" description="Helical" evidence="8">
    <location>
        <begin position="155"/>
        <end position="174"/>
    </location>
</feature>
<feature type="transmembrane region" description="Helical" evidence="8">
    <location>
        <begin position="286"/>
        <end position="308"/>
    </location>
</feature>
<dbReference type="GO" id="GO:0050291">
    <property type="term" value="F:sphingosine N-acyltransferase activity"/>
    <property type="evidence" value="ECO:0007669"/>
    <property type="project" value="InterPro"/>
</dbReference>
<accession>A0A3R7PK70</accession>
<gene>
    <name evidence="10" type="ORF">C7M84_006979</name>
</gene>
<evidence type="ECO:0000256" key="6">
    <source>
        <dbReference type="ARBA" id="ARBA00023136"/>
    </source>
</evidence>
<dbReference type="InterPro" id="IPR016439">
    <property type="entry name" value="Lag1/Lac1-like"/>
</dbReference>
<dbReference type="InterPro" id="IPR006634">
    <property type="entry name" value="TLC-dom"/>
</dbReference>
<evidence type="ECO:0000313" key="10">
    <source>
        <dbReference type="EMBL" id="ROT74520.1"/>
    </source>
</evidence>